<reference evidence="4" key="1">
    <citation type="submission" date="2021-07" db="EMBL/GenBank/DDBJ databases">
        <title>Elsinoe batatas strain:CRI-CJ2 Genome sequencing and assembly.</title>
        <authorList>
            <person name="Huang L."/>
        </authorList>
    </citation>
    <scope>NUCLEOTIDE SEQUENCE</scope>
    <source>
        <strain evidence="4">CRI-CJ2</strain>
    </source>
</reference>
<feature type="region of interest" description="Disordered" evidence="2">
    <location>
        <begin position="310"/>
        <end position="331"/>
    </location>
</feature>
<dbReference type="PANTHER" id="PTHR36182">
    <property type="entry name" value="PROTEIN, PUTATIVE (AFU_ORTHOLOGUE AFUA_6G10930)-RELATED"/>
    <property type="match status" value="1"/>
</dbReference>
<name>A0A8K0KZS5_9PEZI</name>
<accession>A0A8K0KZS5</accession>
<dbReference type="Gene3D" id="3.40.50.300">
    <property type="entry name" value="P-loop containing nucleotide triphosphate hydrolases"/>
    <property type="match status" value="1"/>
</dbReference>
<dbReference type="AlphaFoldDB" id="A0A8K0KZS5"/>
<dbReference type="InterPro" id="IPR056884">
    <property type="entry name" value="NPHP3-like_N"/>
</dbReference>
<evidence type="ECO:0000256" key="1">
    <source>
        <dbReference type="ARBA" id="ARBA00022737"/>
    </source>
</evidence>
<dbReference type="EMBL" id="JAESVG020000005">
    <property type="protein sequence ID" value="KAG8627206.1"/>
    <property type="molecule type" value="Genomic_DNA"/>
</dbReference>
<dbReference type="OrthoDB" id="2342176at2759"/>
<gene>
    <name evidence="4" type="ORF">KVT40_004689</name>
</gene>
<evidence type="ECO:0000259" key="3">
    <source>
        <dbReference type="Pfam" id="PF24883"/>
    </source>
</evidence>
<dbReference type="SUPFAM" id="SSF52540">
    <property type="entry name" value="P-loop containing nucleoside triphosphate hydrolases"/>
    <property type="match status" value="1"/>
</dbReference>
<dbReference type="Gene3D" id="2.70.50.70">
    <property type="match status" value="1"/>
</dbReference>
<evidence type="ECO:0000313" key="5">
    <source>
        <dbReference type="Proteomes" id="UP000809789"/>
    </source>
</evidence>
<keyword evidence="5" id="KW-1185">Reference proteome</keyword>
<sequence length="823" mass="89269">MAPLNPDGSDFPCKGYEYDTIQGVTADYQSGQTYNISLAGSIMHGGGSCQIALSYDQGRTFKVIKSIIGGCPYKMSYDFTIPSYAPDGTAILAWTWQNNIGNREFYMNCAEVQVSGTSSTRKRQEEPSGNFSSLPAIWVANLPSINTCKTIEDVSPVYPYPGPDVEYGGGYDNASPPTSGDCEFPRRLSQYENGDIQPMMVSSEAEEVTAAETPAAAALSVTGMPVMAAALPTAYTDEPGTTTASIDGVYDELYQRLYNVRYAVTSAGPTATPAASDADRSDPVTVYTTISACPFEAVTTIYRPSSRTWTTSYTRHSSSPSPTPASSNPDVIPFPVSSPPYIPTAEEANRSLLPCVPNTLLCQSTTSFLTCAPTPPDSPYAGTRSYIYGYSRQVAAGMACLPFLSPYSGGTGGADAGGQDSGVEGRYRDDRYIRDRKDGSCPAEREGGGGWVDMGATAQGTNGDAKQALGKTRPVPSSPLPSIAGVLQAVADEISHTRIVAATTADKIDDITSDRHDDALEAWLNAPDPSVNLNQAQRQRHIGTGEWVLQDPRYVCWCASRNDLLWLRGTSGCGKAVLSSTIVERQQAKPATSRSLCYYYFSFTDKAKQELSGLLKCLLLQMSHNNAAVRDRLRWEHKSARGAQPSNYQMEDLVLECVKLQGSISLIMDAIDECQEQDLLDCPVGILLTGQSRPVIVSRVEAISAKGDCITDLDHETINDDTECYVRLQDLPEVQKEIEDKLLAKSGGMFRWVACQIEILRKCKTPESLRRTLNSLPYTLQETYDRSLQGVRSEAGTRSSLCCSFCCGHDDPSNLTSLWMPSL</sequence>
<dbReference type="PANTHER" id="PTHR36182:SF1">
    <property type="entry name" value="PROTEIN, PUTATIVE (AFU_ORTHOLOGUE AFUA_6G10930)-RELATED"/>
    <property type="match status" value="1"/>
</dbReference>
<evidence type="ECO:0000256" key="2">
    <source>
        <dbReference type="SAM" id="MobiDB-lite"/>
    </source>
</evidence>
<feature type="compositionally biased region" description="Low complexity" evidence="2">
    <location>
        <begin position="310"/>
        <end position="329"/>
    </location>
</feature>
<organism evidence="4 5">
    <name type="scientific">Elsinoe batatas</name>
    <dbReference type="NCBI Taxonomy" id="2601811"/>
    <lineage>
        <taxon>Eukaryota</taxon>
        <taxon>Fungi</taxon>
        <taxon>Dikarya</taxon>
        <taxon>Ascomycota</taxon>
        <taxon>Pezizomycotina</taxon>
        <taxon>Dothideomycetes</taxon>
        <taxon>Dothideomycetidae</taxon>
        <taxon>Myriangiales</taxon>
        <taxon>Elsinoaceae</taxon>
        <taxon>Elsinoe</taxon>
    </lineage>
</organism>
<protein>
    <recommendedName>
        <fullName evidence="3">Nephrocystin 3-like N-terminal domain-containing protein</fullName>
    </recommendedName>
</protein>
<dbReference type="Pfam" id="PF24883">
    <property type="entry name" value="NPHP3_N"/>
    <property type="match status" value="1"/>
</dbReference>
<evidence type="ECO:0000313" key="4">
    <source>
        <dbReference type="EMBL" id="KAG8627206.1"/>
    </source>
</evidence>
<dbReference type="Proteomes" id="UP000809789">
    <property type="component" value="Unassembled WGS sequence"/>
</dbReference>
<feature type="domain" description="Nephrocystin 3-like N-terminal" evidence="3">
    <location>
        <begin position="543"/>
        <end position="679"/>
    </location>
</feature>
<comment type="caution">
    <text evidence="4">The sequence shown here is derived from an EMBL/GenBank/DDBJ whole genome shotgun (WGS) entry which is preliminary data.</text>
</comment>
<keyword evidence="1" id="KW-0677">Repeat</keyword>
<dbReference type="InterPro" id="IPR027417">
    <property type="entry name" value="P-loop_NTPase"/>
</dbReference>
<proteinExistence type="predicted"/>